<dbReference type="InterPro" id="IPR025487">
    <property type="entry name" value="DUF4379"/>
</dbReference>
<feature type="domain" description="Treble clef zinc finger" evidence="1">
    <location>
        <begin position="2"/>
        <end position="37"/>
    </location>
</feature>
<evidence type="ECO:0000313" key="2">
    <source>
        <dbReference type="EMBL" id="EKC61978.1"/>
    </source>
</evidence>
<accession>K1SW99</accession>
<feature type="domain" description="Treble clef zinc finger" evidence="1">
    <location>
        <begin position="54"/>
        <end position="107"/>
    </location>
</feature>
<proteinExistence type="predicted"/>
<dbReference type="AlphaFoldDB" id="K1SW99"/>
<dbReference type="EMBL" id="AJWY01008162">
    <property type="protein sequence ID" value="EKC61978.1"/>
    <property type="molecule type" value="Genomic_DNA"/>
</dbReference>
<gene>
    <name evidence="2" type="ORF">LEA_12077</name>
</gene>
<dbReference type="Pfam" id="PF14311">
    <property type="entry name" value="DUF4379"/>
    <property type="match status" value="3"/>
</dbReference>
<evidence type="ECO:0000259" key="1">
    <source>
        <dbReference type="Pfam" id="PF14311"/>
    </source>
</evidence>
<organism evidence="2">
    <name type="scientific">human gut metagenome</name>
    <dbReference type="NCBI Taxonomy" id="408170"/>
    <lineage>
        <taxon>unclassified sequences</taxon>
        <taxon>metagenomes</taxon>
        <taxon>organismal metagenomes</taxon>
    </lineage>
</organism>
<dbReference type="PANTHER" id="PTHR37317:SF1">
    <property type="entry name" value="ZINC-RIBBON DOMAIN-CONTAINING PROTEIN-RELATED"/>
    <property type="match status" value="1"/>
</dbReference>
<protein>
    <recommendedName>
        <fullName evidence="1">Treble clef zinc finger domain-containing protein</fullName>
    </recommendedName>
</protein>
<comment type="caution">
    <text evidence="2">The sequence shown here is derived from an EMBL/GenBank/DDBJ whole genome shotgun (WGS) entry which is preliminary data.</text>
</comment>
<sequence>MTYGSNKVVWWKGACGHEWQTSVKARSNGENCPICSGARVIEGINDLATLKPELADEWSSKNDPLKPTMVTTGSHKKVIWQDKYGHEWTATVKSRALNGTGCPYCSHNKILVGFNDLASQRPQIASEWSERNYPLKPDMVTVFANRKVWWRCSKGHEWNTLISTRSGGSGCPYCSGQLLLKGFNDFATTHPQLAQEWSDRNLPFTPDMINEKSRQKCLV</sequence>
<feature type="non-terminal residue" evidence="2">
    <location>
        <position position="219"/>
    </location>
</feature>
<reference evidence="2" key="1">
    <citation type="journal article" date="2013" name="Environ. Microbiol.">
        <title>Microbiota from the distal guts of lean and obese adolescents exhibit partial functional redundancy besides clear differences in community structure.</title>
        <authorList>
            <person name="Ferrer M."/>
            <person name="Ruiz A."/>
            <person name="Lanza F."/>
            <person name="Haange S.B."/>
            <person name="Oberbach A."/>
            <person name="Till H."/>
            <person name="Bargiela R."/>
            <person name="Campoy C."/>
            <person name="Segura M.T."/>
            <person name="Richter M."/>
            <person name="von Bergen M."/>
            <person name="Seifert J."/>
            <person name="Suarez A."/>
        </authorList>
    </citation>
    <scope>NUCLEOTIDE SEQUENCE</scope>
</reference>
<name>K1SW99_9ZZZZ</name>
<feature type="domain" description="Treble clef zinc finger" evidence="1">
    <location>
        <begin position="124"/>
        <end position="176"/>
    </location>
</feature>
<dbReference type="PANTHER" id="PTHR37317">
    <property type="entry name" value="BLR8090 PROTEIN"/>
    <property type="match status" value="1"/>
</dbReference>